<dbReference type="GO" id="GO:0051087">
    <property type="term" value="F:protein-folding chaperone binding"/>
    <property type="evidence" value="ECO:0007669"/>
    <property type="project" value="TreeGrafter"/>
</dbReference>
<reference evidence="3 4" key="1">
    <citation type="journal article" date="2023" name="Proc. Natl. Acad. Sci. U.S.A.">
        <title>A global phylogenomic analysis of the shiitake genus Lentinula.</title>
        <authorList>
            <person name="Sierra-Patev S."/>
            <person name="Min B."/>
            <person name="Naranjo-Ortiz M."/>
            <person name="Looney B."/>
            <person name="Konkel Z."/>
            <person name="Slot J.C."/>
            <person name="Sakamoto Y."/>
            <person name="Steenwyk J.L."/>
            <person name="Rokas A."/>
            <person name="Carro J."/>
            <person name="Camarero S."/>
            <person name="Ferreira P."/>
            <person name="Molpeceres G."/>
            <person name="Ruiz-Duenas F.J."/>
            <person name="Serrano A."/>
            <person name="Henrissat B."/>
            <person name="Drula E."/>
            <person name="Hughes K.W."/>
            <person name="Mata J.L."/>
            <person name="Ishikawa N.K."/>
            <person name="Vargas-Isla R."/>
            <person name="Ushijima S."/>
            <person name="Smith C.A."/>
            <person name="Donoghue J."/>
            <person name="Ahrendt S."/>
            <person name="Andreopoulos W."/>
            <person name="He G."/>
            <person name="LaButti K."/>
            <person name="Lipzen A."/>
            <person name="Ng V."/>
            <person name="Riley R."/>
            <person name="Sandor L."/>
            <person name="Barry K."/>
            <person name="Martinez A.T."/>
            <person name="Xiao Y."/>
            <person name="Gibbons J.G."/>
            <person name="Terashima K."/>
            <person name="Grigoriev I.V."/>
            <person name="Hibbett D."/>
        </authorList>
    </citation>
    <scope>NUCLEOTIDE SEQUENCE [LARGE SCALE GENOMIC DNA]</scope>
    <source>
        <strain evidence="3 4">TFB7810</strain>
    </source>
</reference>
<evidence type="ECO:0000256" key="1">
    <source>
        <dbReference type="SAM" id="MobiDB-lite"/>
    </source>
</evidence>
<dbReference type="InterPro" id="IPR036869">
    <property type="entry name" value="J_dom_sf"/>
</dbReference>
<organism evidence="3 4">
    <name type="scientific">Lentinula detonsa</name>
    <dbReference type="NCBI Taxonomy" id="2804962"/>
    <lineage>
        <taxon>Eukaryota</taxon>
        <taxon>Fungi</taxon>
        <taxon>Dikarya</taxon>
        <taxon>Basidiomycota</taxon>
        <taxon>Agaricomycotina</taxon>
        <taxon>Agaricomycetes</taxon>
        <taxon>Agaricomycetidae</taxon>
        <taxon>Agaricales</taxon>
        <taxon>Marasmiineae</taxon>
        <taxon>Omphalotaceae</taxon>
        <taxon>Lentinula</taxon>
    </lineage>
</organism>
<dbReference type="SMART" id="SM00271">
    <property type="entry name" value="DnaJ"/>
    <property type="match status" value="1"/>
</dbReference>
<dbReference type="Proteomes" id="UP001142393">
    <property type="component" value="Unassembled WGS sequence"/>
</dbReference>
<dbReference type="PANTHER" id="PTHR43948">
    <property type="entry name" value="DNAJ HOMOLOG SUBFAMILY B"/>
    <property type="match status" value="1"/>
</dbReference>
<dbReference type="PROSITE" id="PS00636">
    <property type="entry name" value="DNAJ_1"/>
    <property type="match status" value="1"/>
</dbReference>
<dbReference type="GO" id="GO:0051082">
    <property type="term" value="F:unfolded protein binding"/>
    <property type="evidence" value="ECO:0007669"/>
    <property type="project" value="TreeGrafter"/>
</dbReference>
<feature type="compositionally biased region" description="Pro residues" evidence="1">
    <location>
        <begin position="287"/>
        <end position="296"/>
    </location>
</feature>
<evidence type="ECO:0000259" key="2">
    <source>
        <dbReference type="PROSITE" id="PS50076"/>
    </source>
</evidence>
<evidence type="ECO:0000313" key="4">
    <source>
        <dbReference type="Proteomes" id="UP001142393"/>
    </source>
</evidence>
<dbReference type="CDD" id="cd06257">
    <property type="entry name" value="DnaJ"/>
    <property type="match status" value="1"/>
</dbReference>
<dbReference type="SUPFAM" id="SSF46565">
    <property type="entry name" value="Chaperone J-domain"/>
    <property type="match status" value="1"/>
</dbReference>
<proteinExistence type="predicted"/>
<dbReference type="PRINTS" id="PR00625">
    <property type="entry name" value="JDOMAIN"/>
</dbReference>
<feature type="compositionally biased region" description="Basic residues" evidence="1">
    <location>
        <begin position="354"/>
        <end position="365"/>
    </location>
</feature>
<dbReference type="Pfam" id="PF00226">
    <property type="entry name" value="DnaJ"/>
    <property type="match status" value="1"/>
</dbReference>
<protein>
    <recommendedName>
        <fullName evidence="2">J domain-containing protein</fullName>
    </recommendedName>
</protein>
<dbReference type="PROSITE" id="PS50076">
    <property type="entry name" value="DNAJ_2"/>
    <property type="match status" value="1"/>
</dbReference>
<evidence type="ECO:0000313" key="3">
    <source>
        <dbReference type="EMBL" id="KAJ3745445.1"/>
    </source>
</evidence>
<dbReference type="InterPro" id="IPR001623">
    <property type="entry name" value="DnaJ_domain"/>
</dbReference>
<dbReference type="GO" id="GO:0005737">
    <property type="term" value="C:cytoplasm"/>
    <property type="evidence" value="ECO:0007669"/>
    <property type="project" value="TreeGrafter"/>
</dbReference>
<dbReference type="InterPro" id="IPR018253">
    <property type="entry name" value="DnaJ_domain_CS"/>
</dbReference>
<gene>
    <name evidence="3" type="ORF">DFH05DRAFT_1488010</name>
</gene>
<sequence>MSGDLYGILHISREASPEEIRKAYKKRALQTHPDRLPANFTPAEKTAAEDKFRKVNNAYEILKDPEKRQSYDRYGAWPPPAVPPTSPHNYSSRYRPYTNDFSRPPRPHPFTLFTDFHFTDPFELFDSFFHDSLGVHSHDRRDNRFPRRHTTYEDSNNFAFPRARDMHSGVDVLMAHIDDMHRNMLSTSTANPRMGMSTGMGSMGVGFPPMISHFPTFPRLDTRSGSGNGRWAAESTVSQTVNGVTQTIQKRRDWEGNVHVTRTYPGGRKVVTVNGVEQHDQGQAYLPSPPPPPAPNAPSHGNNYLPSPPPPYSSNPNSGVAPRSSAERPVIPVVPSFRNVYEHEDRTPSSPAHPHTRTKWWNRHG</sequence>
<feature type="region of interest" description="Disordered" evidence="1">
    <location>
        <begin position="281"/>
        <end position="365"/>
    </location>
</feature>
<dbReference type="AlphaFoldDB" id="A0A9W8P215"/>
<accession>A0A9W8P215</accession>
<dbReference type="EMBL" id="JANVFU010000005">
    <property type="protein sequence ID" value="KAJ3745445.1"/>
    <property type="molecule type" value="Genomic_DNA"/>
</dbReference>
<dbReference type="Gene3D" id="1.10.287.110">
    <property type="entry name" value="DnaJ domain"/>
    <property type="match status" value="1"/>
</dbReference>
<feature type="domain" description="J" evidence="2">
    <location>
        <begin position="4"/>
        <end position="75"/>
    </location>
</feature>
<name>A0A9W8P215_9AGAR</name>
<comment type="caution">
    <text evidence="3">The sequence shown here is derived from an EMBL/GenBank/DDBJ whole genome shotgun (WGS) entry which is preliminary data.</text>
</comment>
<dbReference type="PANTHER" id="PTHR43948:SF10">
    <property type="entry name" value="MRJ, ISOFORM E"/>
    <property type="match status" value="1"/>
</dbReference>
<dbReference type="GO" id="GO:0044183">
    <property type="term" value="F:protein folding chaperone"/>
    <property type="evidence" value="ECO:0007669"/>
    <property type="project" value="TreeGrafter"/>
</dbReference>
<keyword evidence="4" id="KW-1185">Reference proteome</keyword>